<reference evidence="3" key="1">
    <citation type="submission" date="2021-01" db="EMBL/GenBank/DDBJ databases">
        <authorList>
            <person name="Corre E."/>
            <person name="Pelletier E."/>
            <person name="Niang G."/>
            <person name="Scheremetjew M."/>
            <person name="Finn R."/>
            <person name="Kale V."/>
            <person name="Holt S."/>
            <person name="Cochrane G."/>
            <person name="Meng A."/>
            <person name="Brown T."/>
            <person name="Cohen L."/>
        </authorList>
    </citation>
    <scope>NUCLEOTIDE SEQUENCE</scope>
    <source>
        <strain evidence="3">Grunow 1884</strain>
    </source>
</reference>
<dbReference type="AlphaFoldDB" id="A0A7S2EC30"/>
<sequence>MDTNMTRLLLRTAAASLLLFFCAADAAQQNRPFFVRGGSTTEVSASSAVPPAPPRCGTEGGPSASQIEAAVRIVWNRHRTWAVVASEKERKLKRNRLSVLYLTVAGAALQTAALAPNLGANWIASMAGGGCLALVPYISSKYLSQSTMEATRRCMAASEALRSEVYTFRAGGAPYDKIVGDKDPIDVLVDRAAGVSNSVQDLMMMYAASSPDNVPPPPRMDREGYITERVMAEVNDNLRKNARRYAQRENQLRNYHSTATSAAAFVGFLAGSANGGVTNLPPMLSALAGQIGSWGAAASTAGAAIAAHIASTKLGEKASQYSATAKRLENLVLRLDGDVMPGCQEWTEFVRNCEEAIAGENQKWKSELAGE</sequence>
<dbReference type="EMBL" id="HBGO01007161">
    <property type="protein sequence ID" value="CAD9326943.1"/>
    <property type="molecule type" value="Transcribed_RNA"/>
</dbReference>
<evidence type="ECO:0000256" key="1">
    <source>
        <dbReference type="SAM" id="SignalP"/>
    </source>
</evidence>
<evidence type="ECO:0000259" key="2">
    <source>
        <dbReference type="Pfam" id="PF18181"/>
    </source>
</evidence>
<organism evidence="3">
    <name type="scientific">Trieres chinensis</name>
    <name type="common">Marine centric diatom</name>
    <name type="synonym">Odontella sinensis</name>
    <dbReference type="NCBI Taxonomy" id="1514140"/>
    <lineage>
        <taxon>Eukaryota</taxon>
        <taxon>Sar</taxon>
        <taxon>Stramenopiles</taxon>
        <taxon>Ochrophyta</taxon>
        <taxon>Bacillariophyta</taxon>
        <taxon>Mediophyceae</taxon>
        <taxon>Biddulphiophycidae</taxon>
        <taxon>Eupodiscales</taxon>
        <taxon>Parodontellaceae</taxon>
        <taxon>Trieres</taxon>
    </lineage>
</organism>
<dbReference type="InterPro" id="IPR040884">
    <property type="entry name" value="SLATT_1"/>
</dbReference>
<feature type="domain" description="SMODS and SLOG-associating 2TM effector" evidence="2">
    <location>
        <begin position="281"/>
        <end position="364"/>
    </location>
</feature>
<keyword evidence="1" id="KW-0732">Signal</keyword>
<dbReference type="Pfam" id="PF18181">
    <property type="entry name" value="SLATT_1"/>
    <property type="match status" value="1"/>
</dbReference>
<gene>
    <name evidence="3" type="ORF">OSIN01602_LOCUS4002</name>
</gene>
<evidence type="ECO:0000313" key="3">
    <source>
        <dbReference type="EMBL" id="CAD9326943.1"/>
    </source>
</evidence>
<accession>A0A7S2EC30</accession>
<protein>
    <recommendedName>
        <fullName evidence="2">SMODS and SLOG-associating 2TM effector domain-containing protein</fullName>
    </recommendedName>
</protein>
<dbReference type="NCBIfam" id="NF033634">
    <property type="entry name" value="SLATT_1"/>
    <property type="match status" value="1"/>
</dbReference>
<proteinExistence type="predicted"/>
<feature type="signal peptide" evidence="1">
    <location>
        <begin position="1"/>
        <end position="26"/>
    </location>
</feature>
<feature type="chain" id="PRO_5031077225" description="SMODS and SLOG-associating 2TM effector domain-containing protein" evidence="1">
    <location>
        <begin position="27"/>
        <end position="371"/>
    </location>
</feature>
<name>A0A7S2EC30_TRICV</name>